<evidence type="ECO:0000313" key="3">
    <source>
        <dbReference type="Proteomes" id="UP001142393"/>
    </source>
</evidence>
<evidence type="ECO:0000256" key="1">
    <source>
        <dbReference type="SAM" id="MobiDB-lite"/>
    </source>
</evidence>
<feature type="region of interest" description="Disordered" evidence="1">
    <location>
        <begin position="101"/>
        <end position="160"/>
    </location>
</feature>
<feature type="compositionally biased region" description="Low complexity" evidence="1">
    <location>
        <begin position="101"/>
        <end position="110"/>
    </location>
</feature>
<organism evidence="2 3">
    <name type="scientific">Lentinula detonsa</name>
    <dbReference type="NCBI Taxonomy" id="2804962"/>
    <lineage>
        <taxon>Eukaryota</taxon>
        <taxon>Fungi</taxon>
        <taxon>Dikarya</taxon>
        <taxon>Basidiomycota</taxon>
        <taxon>Agaricomycotina</taxon>
        <taxon>Agaricomycetes</taxon>
        <taxon>Agaricomycetidae</taxon>
        <taxon>Agaricales</taxon>
        <taxon>Marasmiineae</taxon>
        <taxon>Omphalotaceae</taxon>
        <taxon>Lentinula</taxon>
    </lineage>
</organism>
<gene>
    <name evidence="2" type="ORF">DFH05DRAFT_1140770</name>
</gene>
<dbReference type="EMBL" id="JANVFU010000007">
    <property type="protein sequence ID" value="KAJ3744004.1"/>
    <property type="molecule type" value="Genomic_DNA"/>
</dbReference>
<reference evidence="2 3" key="1">
    <citation type="journal article" date="2023" name="Proc. Natl. Acad. Sci. U.S.A.">
        <title>A global phylogenomic analysis of the shiitake genus Lentinula.</title>
        <authorList>
            <person name="Sierra-Patev S."/>
            <person name="Min B."/>
            <person name="Naranjo-Ortiz M."/>
            <person name="Looney B."/>
            <person name="Konkel Z."/>
            <person name="Slot J.C."/>
            <person name="Sakamoto Y."/>
            <person name="Steenwyk J.L."/>
            <person name="Rokas A."/>
            <person name="Carro J."/>
            <person name="Camarero S."/>
            <person name="Ferreira P."/>
            <person name="Molpeceres G."/>
            <person name="Ruiz-Duenas F.J."/>
            <person name="Serrano A."/>
            <person name="Henrissat B."/>
            <person name="Drula E."/>
            <person name="Hughes K.W."/>
            <person name="Mata J.L."/>
            <person name="Ishikawa N.K."/>
            <person name="Vargas-Isla R."/>
            <person name="Ushijima S."/>
            <person name="Smith C.A."/>
            <person name="Donoghue J."/>
            <person name="Ahrendt S."/>
            <person name="Andreopoulos W."/>
            <person name="He G."/>
            <person name="LaButti K."/>
            <person name="Lipzen A."/>
            <person name="Ng V."/>
            <person name="Riley R."/>
            <person name="Sandor L."/>
            <person name="Barry K."/>
            <person name="Martinez A.T."/>
            <person name="Xiao Y."/>
            <person name="Gibbons J.G."/>
            <person name="Terashima K."/>
            <person name="Grigoriev I.V."/>
            <person name="Hibbett D."/>
        </authorList>
    </citation>
    <scope>NUCLEOTIDE SEQUENCE [LARGE SCALE GENOMIC DNA]</scope>
    <source>
        <strain evidence="2 3">TFB7810</strain>
    </source>
</reference>
<sequence>MSLTPPVIIASPLSSYTPPAVPRKRTTSFCCSSTSCSFTPNPRPTKVPRTSMGSLRRTESFLCLRDMQKKSTSTANATTDRKQRERTKAKPMDYTAYVAAAKSSSSASPPSSLPPSPVFQRAASIPPIPPKPTQYSCTYRSSSPLSPHRTALPGRPIFPKSKAEPDLYKKAITTRMRCTPEGQRILHMGPKLAVSIMTATKELERIVAAQAPDDNDMAMSESSPILSNSWVVVPSTNQDWEMLDCGA</sequence>
<proteinExistence type="predicted"/>
<evidence type="ECO:0000313" key="2">
    <source>
        <dbReference type="EMBL" id="KAJ3744004.1"/>
    </source>
</evidence>
<comment type="caution">
    <text evidence="2">The sequence shown here is derived from an EMBL/GenBank/DDBJ whole genome shotgun (WGS) entry which is preliminary data.</text>
</comment>
<protein>
    <submittedName>
        <fullName evidence="2">Uncharacterized protein</fullName>
    </submittedName>
</protein>
<dbReference type="AlphaFoldDB" id="A0A9W8NZJ8"/>
<name>A0A9W8NZJ8_9AGAR</name>
<feature type="compositionally biased region" description="Polar residues" evidence="1">
    <location>
        <begin position="133"/>
        <end position="145"/>
    </location>
</feature>
<dbReference type="Proteomes" id="UP001142393">
    <property type="component" value="Unassembled WGS sequence"/>
</dbReference>
<feature type="region of interest" description="Disordered" evidence="1">
    <location>
        <begin position="67"/>
        <end position="89"/>
    </location>
</feature>
<accession>A0A9W8NZJ8</accession>
<keyword evidence="3" id="KW-1185">Reference proteome</keyword>
<feature type="compositionally biased region" description="Basic and acidic residues" evidence="1">
    <location>
        <begin position="79"/>
        <end position="89"/>
    </location>
</feature>